<geneLocation type="plasmid" evidence="1 2">
    <name>pSCATT</name>
</geneLocation>
<name>G8XGW7_STREN</name>
<dbReference type="Proteomes" id="UP000007842">
    <property type="component" value="Plasmid pSCATT"/>
</dbReference>
<reference evidence="2" key="1">
    <citation type="submission" date="2011-12" db="EMBL/GenBank/DDBJ databases">
        <title>Complete genome sequence of Streptomyces cattleya strain DSM 46488.</title>
        <authorList>
            <person name="Ou H.-Y."/>
            <person name="Li P."/>
            <person name="Zhao C."/>
            <person name="O'Hagan D."/>
            <person name="Deng Z."/>
        </authorList>
    </citation>
    <scope>NUCLEOTIDE SEQUENCE [LARGE SCALE GENOMIC DNA]</scope>
    <source>
        <strain evidence="2">ATCC 35852 / DSM 46488 / JCM 4925 / NBRC 14057 / NRRL 8057</strain>
        <plasmid evidence="2">Plasmid pSCATT</plasmid>
    </source>
</reference>
<sequence length="197" mass="21042">MSRSTRRTGVVVVVLGRGTLAGLAVAGVLAGQVVGGPAVSAAEPGDGPVPAACRALADAWSRLPVRHYRLPAGLKEEAVGYVTANLGRFLPLLSESRCHKLERHYADEHARRALAAELDSSWDATAGPGCAKGAEATYRTVRRELPRAQRMLGPDRLTSAETGLLDEAWVAVWRDLAAYGHPAPRCRTAYLKVARKL</sequence>
<evidence type="ECO:0000313" key="2">
    <source>
        <dbReference type="Proteomes" id="UP000007842"/>
    </source>
</evidence>
<protein>
    <submittedName>
        <fullName evidence="1">Uncharacterized protein</fullName>
    </submittedName>
</protein>
<dbReference type="PATRIC" id="fig|1003195.29.peg.6398"/>
<keyword evidence="2" id="KW-1185">Reference proteome</keyword>
<dbReference type="AlphaFoldDB" id="G8XGW7"/>
<dbReference type="KEGG" id="scy:SCATT_p06010"/>
<accession>G8XGW7</accession>
<gene>
    <name evidence="1" type="ordered locus">SCATT_p06010</name>
</gene>
<dbReference type="HOGENOM" id="CLU_1383465_0_0_11"/>
<evidence type="ECO:0000313" key="1">
    <source>
        <dbReference type="EMBL" id="AEW98794.1"/>
    </source>
</evidence>
<dbReference type="EMBL" id="CP003229">
    <property type="protein sequence ID" value="AEW98794.1"/>
    <property type="molecule type" value="Genomic_DNA"/>
</dbReference>
<keyword evidence="1" id="KW-0614">Plasmid</keyword>
<proteinExistence type="predicted"/>
<organism evidence="1 2">
    <name type="scientific">Streptantibioticus cattleyicolor (strain ATCC 35852 / DSM 46488 / JCM 4925 / NBRC 14057 / NRRL 8057)</name>
    <name type="common">Streptomyces cattleya</name>
    <dbReference type="NCBI Taxonomy" id="1003195"/>
    <lineage>
        <taxon>Bacteria</taxon>
        <taxon>Bacillati</taxon>
        <taxon>Actinomycetota</taxon>
        <taxon>Actinomycetes</taxon>
        <taxon>Kitasatosporales</taxon>
        <taxon>Streptomycetaceae</taxon>
        <taxon>Streptantibioticus</taxon>
    </lineage>
</organism>